<feature type="region of interest" description="Disordered" evidence="1">
    <location>
        <begin position="429"/>
        <end position="487"/>
    </location>
</feature>
<feature type="region of interest" description="Disordered" evidence="1">
    <location>
        <begin position="45"/>
        <end position="75"/>
    </location>
</feature>
<feature type="compositionally biased region" description="Polar residues" evidence="1">
    <location>
        <begin position="220"/>
        <end position="233"/>
    </location>
</feature>
<dbReference type="Proteomes" id="UP001583280">
    <property type="component" value="Unassembled WGS sequence"/>
</dbReference>
<feature type="domain" description="C2H2-type" evidence="2">
    <location>
        <begin position="800"/>
        <end position="823"/>
    </location>
</feature>
<dbReference type="PANTHER" id="PTHR35391">
    <property type="entry name" value="C2H2-TYPE DOMAIN-CONTAINING PROTEIN-RELATED"/>
    <property type="match status" value="1"/>
</dbReference>
<gene>
    <name evidence="3" type="ORF">Cpir12675_004038</name>
</gene>
<evidence type="ECO:0000313" key="3">
    <source>
        <dbReference type="EMBL" id="KAL1893650.1"/>
    </source>
</evidence>
<name>A0ABR3YZ30_9PEZI</name>
<feature type="compositionally biased region" description="Low complexity" evidence="1">
    <location>
        <begin position="560"/>
        <end position="580"/>
    </location>
</feature>
<dbReference type="PANTHER" id="PTHR35391:SF3">
    <property type="entry name" value="FINGER DOMAIN PROTEIN, PUTATIVE (AFU_ORTHOLOGUE AFUA_8G04300)-RELATED"/>
    <property type="match status" value="1"/>
</dbReference>
<dbReference type="EMBL" id="JAWDJO010000106">
    <property type="protein sequence ID" value="KAL1893650.1"/>
    <property type="molecule type" value="Genomic_DNA"/>
</dbReference>
<keyword evidence="4" id="KW-1185">Reference proteome</keyword>
<evidence type="ECO:0000259" key="2">
    <source>
        <dbReference type="PROSITE" id="PS00028"/>
    </source>
</evidence>
<feature type="region of interest" description="Disordered" evidence="1">
    <location>
        <begin position="145"/>
        <end position="170"/>
    </location>
</feature>
<dbReference type="Pfam" id="PF26082">
    <property type="entry name" value="zf-C2H2_AcuF"/>
    <property type="match status" value="1"/>
</dbReference>
<dbReference type="InterPro" id="IPR013087">
    <property type="entry name" value="Znf_C2H2_type"/>
</dbReference>
<dbReference type="InterPro" id="IPR058925">
    <property type="entry name" value="zf-C2H2_AcuF"/>
</dbReference>
<feature type="compositionally biased region" description="Basic residues" evidence="1">
    <location>
        <begin position="472"/>
        <end position="481"/>
    </location>
</feature>
<protein>
    <recommendedName>
        <fullName evidence="2">C2H2-type domain-containing protein</fullName>
    </recommendedName>
</protein>
<feature type="region of interest" description="Disordered" evidence="1">
    <location>
        <begin position="187"/>
        <end position="206"/>
    </location>
</feature>
<feature type="compositionally biased region" description="Polar residues" evidence="1">
    <location>
        <begin position="430"/>
        <end position="448"/>
    </location>
</feature>
<comment type="caution">
    <text evidence="3">The sequence shown here is derived from an EMBL/GenBank/DDBJ whole genome shotgun (WGS) entry which is preliminary data.</text>
</comment>
<evidence type="ECO:0000256" key="1">
    <source>
        <dbReference type="SAM" id="MobiDB-lite"/>
    </source>
</evidence>
<organism evidence="3 4">
    <name type="scientific">Ceratocystis pirilliformis</name>
    <dbReference type="NCBI Taxonomy" id="259994"/>
    <lineage>
        <taxon>Eukaryota</taxon>
        <taxon>Fungi</taxon>
        <taxon>Dikarya</taxon>
        <taxon>Ascomycota</taxon>
        <taxon>Pezizomycotina</taxon>
        <taxon>Sordariomycetes</taxon>
        <taxon>Hypocreomycetidae</taxon>
        <taxon>Microascales</taxon>
        <taxon>Ceratocystidaceae</taxon>
        <taxon>Ceratocystis</taxon>
    </lineage>
</organism>
<dbReference type="PROSITE" id="PS00028">
    <property type="entry name" value="ZINC_FINGER_C2H2_1"/>
    <property type="match status" value="2"/>
</dbReference>
<feature type="compositionally biased region" description="Low complexity" evidence="1">
    <location>
        <begin position="456"/>
        <end position="465"/>
    </location>
</feature>
<reference evidence="3 4" key="1">
    <citation type="journal article" date="2024" name="IMA Fungus">
        <title>IMA Genome - F19 : A genome assembly and annotation guide to empower mycologists, including annotated draft genome sequences of Ceratocystis pirilliformis, Diaporthe australafricana, Fusarium ophioides, Paecilomyces lecythidis, and Sporothrix stenoceras.</title>
        <authorList>
            <person name="Aylward J."/>
            <person name="Wilson A.M."/>
            <person name="Visagie C.M."/>
            <person name="Spraker J."/>
            <person name="Barnes I."/>
            <person name="Buitendag C."/>
            <person name="Ceriani C."/>
            <person name="Del Mar Angel L."/>
            <person name="du Plessis D."/>
            <person name="Fuchs T."/>
            <person name="Gasser K."/>
            <person name="Kramer D."/>
            <person name="Li W."/>
            <person name="Munsamy K."/>
            <person name="Piso A."/>
            <person name="Price J.L."/>
            <person name="Sonnekus B."/>
            <person name="Thomas C."/>
            <person name="van der Nest A."/>
            <person name="van Dijk A."/>
            <person name="van Heerden A."/>
            <person name="van Vuuren N."/>
            <person name="Yilmaz N."/>
            <person name="Duong T.A."/>
            <person name="van der Merwe N.A."/>
            <person name="Wingfield M.J."/>
            <person name="Wingfield B.D."/>
        </authorList>
    </citation>
    <scope>NUCLEOTIDE SEQUENCE [LARGE SCALE GENOMIC DNA]</scope>
    <source>
        <strain evidence="3 4">CMW 12675</strain>
    </source>
</reference>
<dbReference type="SMART" id="SM00355">
    <property type="entry name" value="ZnF_C2H2"/>
    <property type="match status" value="3"/>
</dbReference>
<evidence type="ECO:0000313" key="4">
    <source>
        <dbReference type="Proteomes" id="UP001583280"/>
    </source>
</evidence>
<feature type="region of interest" description="Disordered" evidence="1">
    <location>
        <begin position="220"/>
        <end position="255"/>
    </location>
</feature>
<sequence length="1114" mass="123535">MASTNLATTQNFTDSIASKANEHMLPEAEYIDPKLLSPDFSLTTTTPNSHIDPATASPGGSFYQPSMSNMPGDDLDDLNSLNFDDHHCCDEPFFVKQQSTLNLLPALAPDASTTSHDAIRGRSAVMSTGLLEAHAIHIPPHIPSNLAHQTGSEIQDTVLSPSSPASQNPHVTIELWDNNNCVSVSENGSVPISRTRDQSPARSFASDAATYQDDMSAVYTPSQTGQESLQPQSRLPAVSSHRSGGVAPPDRTDEISESINDQHKNAQVRERNESVSQWLQQDIPAFLPEETASSVLIDQRGIDAANDSIPLGRKTENKYVSGETYIDPKGGHLDPIDIKIIRDRPRWEDGPKFHAIDYNRTAPESSKEAMERYRLLLDNDSVLSFAATVGTTNQHENPFDFENAEVLNGNLFKKFNLRRRAKSVNHVLQGFQNRMLNPNTTGNSKRSLNSNDDEGSGSSSGTSTENEARSRSPLHVRRSSSQKKTTNIGTIFANVGGSAAVIGSTHTRHGSINGPSAPVNKNSLNEFIKRRGYSISGESRSSESLSLVGLLRKNGGPPVATLGTQTPLPPTQTATSAQPPTSIPAPNTTPEINHGSDDSSDDDIIDDDEENSLVDDFAAIVTPSIDGFRDQFKMLNPDILPENEFMIDRISHQQEQRYKALVNNRIAHTKLGNRCRNGENCINQGKSITSVVSKSKPAKSGGALAEDEMHTNAVMIARHKFPKGIPKPMTDRVPAVFECHLCFQKKPFHKPSDWTKHVQEDISPFTCTWRECKEPKIFKRKADWVRHENEGHRHLEWWTCNVDDCSHTCYRRDNFLQHLVREHKYSEPQYKTKTQINKHGAKDPTVRCAIACHHETEKLPESEPCRFCNKTFPTWKKLTVHMAKHMEQISLPIINLAAQRDVDENTVISPVHDLPPQSFPTTPNAEKIANLLEPKPPIINTLTSRQHQEQQQQQQYMQMPDQIHLQRFEYVPVGSLHPFGLPHTSPLPQNGFPQVPIMENNLGLPSQTLPRYNKSGGYIPQQGHSSPAQPMTHNMPPVVSPEPLVFDTGFTPGGFSAQQRQQQSMEQFGDPTNSLGLYMSTASNAIEFSLGTNGMVNEQYGHNMPMQNNNASFY</sequence>
<accession>A0ABR3YZ30</accession>
<feature type="compositionally biased region" description="Polar residues" evidence="1">
    <location>
        <begin position="146"/>
        <end position="170"/>
    </location>
</feature>
<proteinExistence type="predicted"/>
<feature type="domain" description="C2H2-type" evidence="2">
    <location>
        <begin position="865"/>
        <end position="885"/>
    </location>
</feature>
<feature type="compositionally biased region" description="Acidic residues" evidence="1">
    <location>
        <begin position="598"/>
        <end position="607"/>
    </location>
</feature>
<feature type="region of interest" description="Disordered" evidence="1">
    <location>
        <begin position="556"/>
        <end position="607"/>
    </location>
</feature>